<dbReference type="EMBL" id="BC010427">
    <property type="protein sequence ID" value="AAH10427.1"/>
    <property type="molecule type" value="mRNA"/>
</dbReference>
<protein>
    <submittedName>
        <fullName evidence="2">POLR2D protein</fullName>
    </submittedName>
</protein>
<reference evidence="2" key="1">
    <citation type="journal article" date="2004" name="Genome Res.">
        <title>The status, quality, and expansion of the NIH full-length cDNA project: the Mammalian Gene Collection (MGC).</title>
        <authorList>
            <consortium name="The MGC Project Team"/>
            <person name="Gerhard D.S."/>
            <person name="Wagner L."/>
            <person name="Feingold E.A."/>
            <person name="Shenmen C.M."/>
            <person name="Grouse L.H."/>
            <person name="Schuler G."/>
            <person name="Klein S.L."/>
            <person name="Old S."/>
            <person name="Rasooly R."/>
            <person name="Good P."/>
            <person name="Guyer M."/>
            <person name="Peck A.M."/>
            <person name="Derge J.G."/>
            <person name="Lipman D."/>
            <person name="Collins F.S."/>
            <person name="Jang W."/>
            <person name="Sherry S."/>
            <person name="Feolo M."/>
            <person name="Misquitta L."/>
            <person name="Lee E."/>
            <person name="Rotmistrovsky K."/>
            <person name="Greenhut S.F."/>
            <person name="Schaefer C.F."/>
            <person name="Buetow K."/>
            <person name="Bonner T.I."/>
            <person name="Haussler D."/>
            <person name="Kent J."/>
            <person name="Kiekhaus M."/>
            <person name="Furey T."/>
            <person name="Brent M."/>
            <person name="Prange C."/>
            <person name="Schreiber K."/>
            <person name="Shapiro N."/>
            <person name="Bhat N.K."/>
            <person name="Hopkins R.F."/>
            <person name="Hsie F."/>
            <person name="Driscoll T."/>
            <person name="Soares M.B."/>
            <person name="Casavant T.L."/>
            <person name="Scheetz T.E."/>
            <person name="Brown-stein M.J."/>
            <person name="Usdin T.B."/>
            <person name="Toshiyuki S."/>
            <person name="Carninci P."/>
            <person name="Piao Y."/>
            <person name="Dudekula D.B."/>
            <person name="Ko M.S."/>
            <person name="Kawakami K."/>
            <person name="Suzuki Y."/>
            <person name="Sugano S."/>
            <person name="Gruber C.E."/>
            <person name="Smith M.R."/>
            <person name="Simmons B."/>
            <person name="Moore T."/>
            <person name="Waterman R."/>
            <person name="Johnson S.L."/>
            <person name="Ruan Y."/>
            <person name="Wei C.L."/>
            <person name="Mathavan S."/>
            <person name="Gunaratne P.H."/>
            <person name="Wu J."/>
            <person name="Garcia A.M."/>
            <person name="Hulyk S.W."/>
            <person name="Fuh E."/>
            <person name="Yuan Y."/>
            <person name="Sneed A."/>
            <person name="Kowis C."/>
            <person name="Hodgson A."/>
            <person name="Muzny D.M."/>
            <person name="McPherson J."/>
            <person name="Gibbs R.A."/>
            <person name="Fahey J."/>
            <person name="Helton E."/>
            <person name="Ketteman M."/>
            <person name="Madan A."/>
            <person name="Rodrigues S."/>
            <person name="Sanchez A."/>
            <person name="Whiting M."/>
            <person name="Madari A."/>
            <person name="Young A.C."/>
            <person name="Wetherby K.D."/>
            <person name="Granite S.J."/>
            <person name="Kwong P.N."/>
            <person name="Brinkley C.P."/>
            <person name="Pearson R.L."/>
            <person name="Bouffard G.G."/>
            <person name="Blakesly R.W."/>
            <person name="Green E.D."/>
            <person name="Dickson M.C."/>
            <person name="Rodriguez A.C."/>
            <person name="Grimwood J."/>
            <person name="Schmutz J."/>
            <person name="Myers R.M."/>
            <person name="Butterfield Y.S."/>
            <person name="Griffith M."/>
            <person name="Griffith O.L."/>
            <person name="Krzywinski M.I."/>
            <person name="Liao N."/>
            <person name="Morin R."/>
            <person name="Morrin R."/>
            <person name="Palmquist D."/>
            <person name="Petrescu A.S."/>
            <person name="Skalska U."/>
            <person name="Smailus D.E."/>
            <person name="Stott J.M."/>
            <person name="Schnerch A."/>
            <person name="Schein J.E."/>
            <person name="Jones S.J."/>
            <person name="Holt R.A."/>
            <person name="Baross A."/>
            <person name="Marra M.A."/>
            <person name="Clifton S."/>
            <person name="Makowski K.A."/>
            <person name="Bosak S."/>
            <person name="Malek J."/>
        </authorList>
    </citation>
    <scope>NUCLEOTIDE SEQUENCE [LARGE SCALE MRNA]</scope>
    <source>
        <tissue evidence="2">Lymph</tissue>
    </source>
</reference>
<organism evidence="2">
    <name type="scientific">Homo sapiens</name>
    <name type="common">Human</name>
    <dbReference type="NCBI Taxonomy" id="9606"/>
    <lineage>
        <taxon>Eukaryota</taxon>
        <taxon>Metazoa</taxon>
        <taxon>Chordata</taxon>
        <taxon>Craniata</taxon>
        <taxon>Vertebrata</taxon>
        <taxon>Euteleostomi</taxon>
        <taxon>Mammalia</taxon>
        <taxon>Eutheria</taxon>
        <taxon>Euarchontoglires</taxon>
        <taxon>Primates</taxon>
        <taxon>Haplorrhini</taxon>
        <taxon>Catarrhini</taxon>
        <taxon>Hominidae</taxon>
        <taxon>Homo</taxon>
    </lineage>
</organism>
<feature type="compositionally biased region" description="Basic and acidic residues" evidence="1">
    <location>
        <begin position="1"/>
        <end position="11"/>
    </location>
</feature>
<feature type="compositionally biased region" description="Basic and acidic residues" evidence="1">
    <location>
        <begin position="20"/>
        <end position="32"/>
    </location>
</feature>
<evidence type="ECO:0000256" key="1">
    <source>
        <dbReference type="SAM" id="MobiDB-lite"/>
    </source>
</evidence>
<evidence type="ECO:0000313" key="2">
    <source>
        <dbReference type="EMBL" id="AAH10427.1"/>
    </source>
</evidence>
<feature type="region of interest" description="Disordered" evidence="1">
    <location>
        <begin position="1"/>
        <end position="32"/>
    </location>
</feature>
<name>Q96FU3_HUMAN</name>
<dbReference type="AlphaFoldDB" id="Q96FU3"/>
<proteinExistence type="evidence at transcript level"/>
<accession>Q96FU3</accession>
<sequence>MKQARTEHLHPNVDLQVLPHDLHQSPYKERSC</sequence>